<organism evidence="3 4">
    <name type="scientific">Stigmatella erecta</name>
    <dbReference type="NCBI Taxonomy" id="83460"/>
    <lineage>
        <taxon>Bacteria</taxon>
        <taxon>Pseudomonadati</taxon>
        <taxon>Myxococcota</taxon>
        <taxon>Myxococcia</taxon>
        <taxon>Myxococcales</taxon>
        <taxon>Cystobacterineae</taxon>
        <taxon>Archangiaceae</taxon>
        <taxon>Stigmatella</taxon>
    </lineage>
</organism>
<sequence>MKPFPSSPLRPRRTPFLAFGALLAVLQAQPGFAQSPAPTPPAAPAPKPSALNNGSPEEASKYYKELAGKLGFLTPATIETQATVKVLLDYLGYPALTPDDIEFATPEALMAASVQKPVTAPLPLAPGSKVSLQADTGFFFARCNNCQSSVNNGAPDSITTHINNADTAPYGQFEVVDAGNGQIALKADTGKFVARCNNCIIGGRVPDFATVHATDPSAAFARFTPERLPNGKLALKADTGKYLNRCRQCSSSTTVPDTVTVNATQPQTDVTAQWTVVTRTPAPVPAPALRSGELLVSRFFAPKIVNYAVAPEQREVGWRRLVRINARPGSEAQKHFVESAWILFNHFTKPPTHSPFGGSLTPTQEVKPSPWGDVTVTVPASKKNGSVNTQVALVTHCPASNPTCKELTLNSIYWLDFGASDKGSKLSYQLDAFFDAGSLPGNGQAPYFVPNGCDTCHGSLRGNAVLNHLDTDHWMDRLTDGDFPALAKPDAPAPLFDAGKDPKSPQYVAAFNILRRLNQEIATTQQRTNPGAFHLAATQKWLELHKTSAAPEPDLVKRSISFFNTGHPLKKDRKPTNGPLNWTTNAEDRELLGLMNKYCYRCHGAIRFDLYSKDMVADQSSPILDRVDPNPTQQKILGFRMPADREMPAKDKQRLLELVEKLYDQTH</sequence>
<name>A0A1I0L3P9_9BACT</name>
<dbReference type="CDD" id="cd00257">
    <property type="entry name" value="beta-trefoil_FSCN-like"/>
    <property type="match status" value="1"/>
</dbReference>
<dbReference type="Proteomes" id="UP000199181">
    <property type="component" value="Unassembled WGS sequence"/>
</dbReference>
<keyword evidence="2" id="KW-0732">Signal</keyword>
<reference evidence="4" key="1">
    <citation type="submission" date="2016-10" db="EMBL/GenBank/DDBJ databases">
        <authorList>
            <person name="Varghese N."/>
            <person name="Submissions S."/>
        </authorList>
    </citation>
    <scope>NUCLEOTIDE SEQUENCE [LARGE SCALE GENOMIC DNA]</scope>
    <source>
        <strain evidence="4">DSM 16858</strain>
    </source>
</reference>
<evidence type="ECO:0000256" key="2">
    <source>
        <dbReference type="SAM" id="SignalP"/>
    </source>
</evidence>
<evidence type="ECO:0008006" key="5">
    <source>
        <dbReference type="Google" id="ProtNLM"/>
    </source>
</evidence>
<gene>
    <name evidence="3" type="ORF">SAMN05443639_11848</name>
</gene>
<feature type="signal peptide" evidence="2">
    <location>
        <begin position="1"/>
        <end position="33"/>
    </location>
</feature>
<accession>A0A1I0L3P9</accession>
<feature type="chain" id="PRO_5011611781" description="Cytochrome c domain-containing protein" evidence="2">
    <location>
        <begin position="34"/>
        <end position="667"/>
    </location>
</feature>
<feature type="region of interest" description="Disordered" evidence="1">
    <location>
        <begin position="33"/>
        <end position="56"/>
    </location>
</feature>
<dbReference type="SUPFAM" id="SSF50405">
    <property type="entry name" value="Actin-crosslinking proteins"/>
    <property type="match status" value="1"/>
</dbReference>
<evidence type="ECO:0000313" key="3">
    <source>
        <dbReference type="EMBL" id="SEU34027.1"/>
    </source>
</evidence>
<evidence type="ECO:0000313" key="4">
    <source>
        <dbReference type="Proteomes" id="UP000199181"/>
    </source>
</evidence>
<protein>
    <recommendedName>
        <fullName evidence="5">Cytochrome c domain-containing protein</fullName>
    </recommendedName>
</protein>
<dbReference type="AlphaFoldDB" id="A0A1I0L3P9"/>
<dbReference type="InterPro" id="IPR008999">
    <property type="entry name" value="Actin-crosslinking"/>
</dbReference>
<feature type="compositionally biased region" description="Pro residues" evidence="1">
    <location>
        <begin position="37"/>
        <end position="47"/>
    </location>
</feature>
<dbReference type="EMBL" id="FOIJ01000018">
    <property type="protein sequence ID" value="SEU34027.1"/>
    <property type="molecule type" value="Genomic_DNA"/>
</dbReference>
<proteinExistence type="predicted"/>
<keyword evidence="4" id="KW-1185">Reference proteome</keyword>
<dbReference type="Gene3D" id="2.80.10.50">
    <property type="match status" value="1"/>
</dbReference>
<evidence type="ECO:0000256" key="1">
    <source>
        <dbReference type="SAM" id="MobiDB-lite"/>
    </source>
</evidence>